<dbReference type="EMBL" id="QXGH01000018">
    <property type="protein sequence ID" value="RHW26288.1"/>
    <property type="molecule type" value="Genomic_DNA"/>
</dbReference>
<dbReference type="InterPro" id="IPR011251">
    <property type="entry name" value="Luciferase-like_dom"/>
</dbReference>
<keyword evidence="7" id="KW-1185">Reference proteome</keyword>
<dbReference type="InterPro" id="IPR050172">
    <property type="entry name" value="SsuD_RutA_monooxygenase"/>
</dbReference>
<keyword evidence="1" id="KW-0285">Flavoprotein</keyword>
<dbReference type="EC" id="1.-.-.-" evidence="6"/>
<evidence type="ECO:0000313" key="6">
    <source>
        <dbReference type="EMBL" id="RHW26288.1"/>
    </source>
</evidence>
<dbReference type="OrthoDB" id="180193at2"/>
<evidence type="ECO:0000256" key="1">
    <source>
        <dbReference type="ARBA" id="ARBA00022630"/>
    </source>
</evidence>
<dbReference type="NCBIfam" id="TIGR03619">
    <property type="entry name" value="F420_Rv2161c"/>
    <property type="match status" value="1"/>
</dbReference>
<dbReference type="PANTHER" id="PTHR42847">
    <property type="entry name" value="ALKANESULFONATE MONOOXYGENASE"/>
    <property type="match status" value="1"/>
</dbReference>
<dbReference type="AlphaFoldDB" id="A0A417Y0V8"/>
<dbReference type="SUPFAM" id="SSF51679">
    <property type="entry name" value="Bacterial luciferase-like"/>
    <property type="match status" value="1"/>
</dbReference>
<dbReference type="Gene3D" id="3.20.20.30">
    <property type="entry name" value="Luciferase-like domain"/>
    <property type="match status" value="1"/>
</dbReference>
<sequence length="298" mass="32552">MDISLSIRFDDSNDIADLPDQAKLIEDLGFSTIWYPDHLVTFEQYSPQWPYPYTADGTPTFGTSLPWFDAHVVLTAIAAHTSRVRLGGAVMVLPQRSPLRTAKEGATIDHLSKGRYNLGVGVGWSGDEYAALGVPFERRGARANEYLDVIKLLWSGEAVTIDGEFVSLKGAVMRPPPYGGSLPPIYVGGESAPALRRAAKHANGWVSGVIGLEELAATIKRLDAACEAIERDPSELQHVWTYMYTDAELLKREMAQAEQLGLHELCLAVRRKHHPGKSTEEIIAEIAQVSGTERAAGA</sequence>
<organism evidence="6 7">
    <name type="scientific">Nocardioides immobilis</name>
    <dbReference type="NCBI Taxonomy" id="2049295"/>
    <lineage>
        <taxon>Bacteria</taxon>
        <taxon>Bacillati</taxon>
        <taxon>Actinomycetota</taxon>
        <taxon>Actinomycetes</taxon>
        <taxon>Propionibacteriales</taxon>
        <taxon>Nocardioidaceae</taxon>
        <taxon>Nocardioides</taxon>
    </lineage>
</organism>
<keyword evidence="4" id="KW-0503">Monooxygenase</keyword>
<dbReference type="GO" id="GO:0046306">
    <property type="term" value="P:alkanesulfonate catabolic process"/>
    <property type="evidence" value="ECO:0007669"/>
    <property type="project" value="TreeGrafter"/>
</dbReference>
<evidence type="ECO:0000256" key="4">
    <source>
        <dbReference type="ARBA" id="ARBA00023033"/>
    </source>
</evidence>
<keyword evidence="2" id="KW-0288">FMN</keyword>
<evidence type="ECO:0000259" key="5">
    <source>
        <dbReference type="Pfam" id="PF00296"/>
    </source>
</evidence>
<keyword evidence="3 6" id="KW-0560">Oxidoreductase</keyword>
<accession>A0A417Y0V8</accession>
<gene>
    <name evidence="6" type="ORF">D0Z08_15090</name>
</gene>
<dbReference type="PANTHER" id="PTHR42847:SF4">
    <property type="entry name" value="ALKANESULFONATE MONOOXYGENASE-RELATED"/>
    <property type="match status" value="1"/>
</dbReference>
<dbReference type="Pfam" id="PF00296">
    <property type="entry name" value="Bac_luciferase"/>
    <property type="match status" value="1"/>
</dbReference>
<reference evidence="6 7" key="1">
    <citation type="submission" date="2018-09" db="EMBL/GenBank/DDBJ databases">
        <title>Genome sequencing of Nocardioides immobilis CCTCC AB 2017083 for comparison to Nocardioides silvaticus.</title>
        <authorList>
            <person name="Li C."/>
            <person name="Wang G."/>
        </authorList>
    </citation>
    <scope>NUCLEOTIDE SEQUENCE [LARGE SCALE GENOMIC DNA]</scope>
    <source>
        <strain evidence="6 7">CCTCC AB 2017083</strain>
    </source>
</reference>
<proteinExistence type="predicted"/>
<protein>
    <submittedName>
        <fullName evidence="6">TIGR03619 family F420-dependent LLM class oxidoreductase</fullName>
        <ecNumber evidence="6">1.-.-.-</ecNumber>
    </submittedName>
</protein>
<feature type="domain" description="Luciferase-like" evidence="5">
    <location>
        <begin position="13"/>
        <end position="239"/>
    </location>
</feature>
<evidence type="ECO:0000256" key="2">
    <source>
        <dbReference type="ARBA" id="ARBA00022643"/>
    </source>
</evidence>
<dbReference type="GO" id="GO:0008726">
    <property type="term" value="F:alkanesulfonate monooxygenase activity"/>
    <property type="evidence" value="ECO:0007669"/>
    <property type="project" value="TreeGrafter"/>
</dbReference>
<comment type="caution">
    <text evidence="6">The sequence shown here is derived from an EMBL/GenBank/DDBJ whole genome shotgun (WGS) entry which is preliminary data.</text>
</comment>
<evidence type="ECO:0000256" key="3">
    <source>
        <dbReference type="ARBA" id="ARBA00023002"/>
    </source>
</evidence>
<dbReference type="RefSeq" id="WP_118926074.1">
    <property type="nucleotide sequence ID" value="NZ_QXGH01000018.1"/>
</dbReference>
<dbReference type="Proteomes" id="UP000283644">
    <property type="component" value="Unassembled WGS sequence"/>
</dbReference>
<name>A0A417Y0V8_9ACTN</name>
<dbReference type="InterPro" id="IPR036661">
    <property type="entry name" value="Luciferase-like_sf"/>
</dbReference>
<evidence type="ECO:0000313" key="7">
    <source>
        <dbReference type="Proteomes" id="UP000283644"/>
    </source>
</evidence>
<dbReference type="InterPro" id="IPR019921">
    <property type="entry name" value="Lucif-like_OxRdtase_Rv2161c"/>
</dbReference>